<feature type="signal peptide" evidence="2">
    <location>
        <begin position="1"/>
        <end position="18"/>
    </location>
</feature>
<proteinExistence type="predicted"/>
<evidence type="ECO:0000313" key="3">
    <source>
        <dbReference type="EMBL" id="KDQ62413.1"/>
    </source>
</evidence>
<evidence type="ECO:0000313" key="4">
    <source>
        <dbReference type="Proteomes" id="UP000027265"/>
    </source>
</evidence>
<feature type="compositionally biased region" description="Low complexity" evidence="1">
    <location>
        <begin position="63"/>
        <end position="120"/>
    </location>
</feature>
<dbReference type="InterPro" id="IPR005197">
    <property type="entry name" value="Glyco_hydro_71"/>
</dbReference>
<dbReference type="HOGENOM" id="CLU_019141_4_0_1"/>
<dbReference type="Pfam" id="PF03659">
    <property type="entry name" value="Glyco_hydro_71"/>
    <property type="match status" value="1"/>
</dbReference>
<evidence type="ECO:0000256" key="2">
    <source>
        <dbReference type="SAM" id="SignalP"/>
    </source>
</evidence>
<protein>
    <submittedName>
        <fullName evidence="3">Glycoside hydrolase family 71 protein</fullName>
    </submittedName>
</protein>
<dbReference type="Proteomes" id="UP000027265">
    <property type="component" value="Unassembled WGS sequence"/>
</dbReference>
<keyword evidence="3" id="KW-0378">Hydrolase</keyword>
<dbReference type="EMBL" id="KL197711">
    <property type="protein sequence ID" value="KDQ62413.1"/>
    <property type="molecule type" value="Genomic_DNA"/>
</dbReference>
<dbReference type="OrthoDB" id="3257981at2759"/>
<feature type="chain" id="PRO_5001643767" evidence="2">
    <location>
        <begin position="19"/>
        <end position="583"/>
    </location>
</feature>
<dbReference type="GO" id="GO:0051118">
    <property type="term" value="F:glucan endo-1,3-alpha-glucosidase activity"/>
    <property type="evidence" value="ECO:0007669"/>
    <property type="project" value="InterPro"/>
</dbReference>
<dbReference type="Gene3D" id="3.20.20.80">
    <property type="entry name" value="Glycosidases"/>
    <property type="match status" value="1"/>
</dbReference>
<keyword evidence="4" id="KW-1185">Reference proteome</keyword>
<gene>
    <name evidence="3" type="ORF">JAAARDRAFT_30319</name>
</gene>
<dbReference type="STRING" id="933084.A0A067Q5T4"/>
<sequence>MFSLTLALLLVLVTIANALPVKVTRPGAEIYNNYPMINLNARRPDAALVMPLSVNLPLPTGAPSSALPSTSSTSTSPSSATSSPSSTPSSSSSAASSSAASASSPSQPSSATTSTSTPSATPSPPPSSGSPKYVVAHHMVGNTFPYTLSNWAADIALAHSSGIDGFALNVGSDSWQPARVADAYQAALQSGLDFKLFLSFDMSSLPCASPNDAQTLRTYITTYSSHPNQLKMSSRTFASTFAGESCAFGQGSVPTGWSSQFTQHPELTGANAVYFAPSFFVDPGTFGTFADVMDGDFNFNSGWPIDLTASSAQSLIANLSANLNDLDQAATQVIGKVIGTTDTDTQHLNALAAMPSTSDGEKRAYVAAVSPWFFTHYSPQTFHKNFIYMADSHLYPTRWESLVNIRDQVDIVEIVTWNDYGESHYIGPIEGAQPNSQAWVDGLNHTGWLDMTNYYATAFKTGSFPTITEDKIYLWARTHPKDANVADPVGKPTNFELTQDTLWAVVQTTAPSTVTLSTSPTTSQTFSVPSGVSKLSMPLTPGGNMKGVITRNGADVVDLEPEGYVFDANPTSYNFNAFVAYSG</sequence>
<feature type="region of interest" description="Disordered" evidence="1">
    <location>
        <begin position="63"/>
        <end position="131"/>
    </location>
</feature>
<keyword evidence="2" id="KW-0732">Signal</keyword>
<organism evidence="3 4">
    <name type="scientific">Jaapia argillacea MUCL 33604</name>
    <dbReference type="NCBI Taxonomy" id="933084"/>
    <lineage>
        <taxon>Eukaryota</taxon>
        <taxon>Fungi</taxon>
        <taxon>Dikarya</taxon>
        <taxon>Basidiomycota</taxon>
        <taxon>Agaricomycotina</taxon>
        <taxon>Agaricomycetes</taxon>
        <taxon>Agaricomycetidae</taxon>
        <taxon>Jaapiales</taxon>
        <taxon>Jaapiaceae</taxon>
        <taxon>Jaapia</taxon>
    </lineage>
</organism>
<accession>A0A067Q5T4</accession>
<evidence type="ECO:0000256" key="1">
    <source>
        <dbReference type="SAM" id="MobiDB-lite"/>
    </source>
</evidence>
<reference evidence="4" key="1">
    <citation type="journal article" date="2014" name="Proc. Natl. Acad. Sci. U.S.A.">
        <title>Extensive sampling of basidiomycete genomes demonstrates inadequacy of the white-rot/brown-rot paradigm for wood decay fungi.</title>
        <authorList>
            <person name="Riley R."/>
            <person name="Salamov A.A."/>
            <person name="Brown D.W."/>
            <person name="Nagy L.G."/>
            <person name="Floudas D."/>
            <person name="Held B.W."/>
            <person name="Levasseur A."/>
            <person name="Lombard V."/>
            <person name="Morin E."/>
            <person name="Otillar R."/>
            <person name="Lindquist E.A."/>
            <person name="Sun H."/>
            <person name="LaButti K.M."/>
            <person name="Schmutz J."/>
            <person name="Jabbour D."/>
            <person name="Luo H."/>
            <person name="Baker S.E."/>
            <person name="Pisabarro A.G."/>
            <person name="Walton J.D."/>
            <person name="Blanchette R.A."/>
            <person name="Henrissat B."/>
            <person name="Martin F."/>
            <person name="Cullen D."/>
            <person name="Hibbett D.S."/>
            <person name="Grigoriev I.V."/>
        </authorList>
    </citation>
    <scope>NUCLEOTIDE SEQUENCE [LARGE SCALE GENOMIC DNA]</scope>
    <source>
        <strain evidence="4">MUCL 33604</strain>
    </source>
</reference>
<dbReference type="AlphaFoldDB" id="A0A067Q5T4"/>
<dbReference type="CDD" id="cd11577">
    <property type="entry name" value="GH71"/>
    <property type="match status" value="1"/>
</dbReference>
<name>A0A067Q5T4_9AGAM</name>
<dbReference type="InParanoid" id="A0A067Q5T4"/>